<keyword evidence="2" id="KW-0812">Transmembrane</keyword>
<evidence type="ECO:0000313" key="3">
    <source>
        <dbReference type="EMBL" id="SHN83728.1"/>
    </source>
</evidence>
<dbReference type="Proteomes" id="UP000184428">
    <property type="component" value="Unassembled WGS sequence"/>
</dbReference>
<sequence>MTTVETRTAQEWRIIAPWWHWPRLDGAAPPGSPADRRAVRVSAPVLQKYDGPDLVNTFLADPQQRLEFVDATDRIARLSGAGLGTLPTRVPDGPRKLYLPSHHRHYLVVCSLHCDGAGLPRVRREDVCEAGFVVRHRTGDLPGGPGGPAATALRAWAVARRRRRALEQRLRGSTGPLRRSALERRLVAATASAASAERAVREHATTALAAGPIRRLHGWVPVGADAAGVPAPMTEPAGERTPLAGRGSWVPVEEMPLDVTEVAHPLVPLVPDPTRPDHDAAGEVVYFGVVPTGSADVDLTGAARFDDEQEYEIRCFARRHRPECPRDGRHCGCPVTWSEPTGPYRLAGHSDLEGSSNRPVTVQMPDLRQLQADAFRLGPGGAGGVRFRTPPNSELSFTTDELEATRAPGAMRNDRFQVCSFAIPLITIVAFFVLQLFLPIVVFVFQLWFLLTLRFCLPPDVTIDAGLVADFEALGGGLDIDAGLAATVVARPSFTAALAALFGGTRSGGRSLAAALQQARGAPPPDTLDASTLAGIGRGALRQTPAPPQAARFAPRVTRAEVVRP</sequence>
<evidence type="ECO:0000313" key="4">
    <source>
        <dbReference type="Proteomes" id="UP000184428"/>
    </source>
</evidence>
<reference evidence="3 4" key="1">
    <citation type="submission" date="2016-12" db="EMBL/GenBank/DDBJ databases">
        <authorList>
            <person name="Song W.-J."/>
            <person name="Kurnit D.M."/>
        </authorList>
    </citation>
    <scope>NUCLEOTIDE SEQUENCE [LARGE SCALE GENOMIC DNA]</scope>
    <source>
        <strain evidence="3 4">DSM 43162</strain>
    </source>
</reference>
<proteinExistence type="predicted"/>
<protein>
    <submittedName>
        <fullName evidence="3">Uncharacterized protein</fullName>
    </submittedName>
</protein>
<organism evidence="3 4">
    <name type="scientific">Geodermatophilus obscurus</name>
    <dbReference type="NCBI Taxonomy" id="1861"/>
    <lineage>
        <taxon>Bacteria</taxon>
        <taxon>Bacillati</taxon>
        <taxon>Actinomycetota</taxon>
        <taxon>Actinomycetes</taxon>
        <taxon>Geodermatophilales</taxon>
        <taxon>Geodermatophilaceae</taxon>
        <taxon>Geodermatophilus</taxon>
    </lineage>
</organism>
<evidence type="ECO:0000256" key="1">
    <source>
        <dbReference type="SAM" id="MobiDB-lite"/>
    </source>
</evidence>
<keyword evidence="2" id="KW-0472">Membrane</keyword>
<dbReference type="RefSeq" id="WP_072919937.1">
    <property type="nucleotide sequence ID" value="NZ_FRDM01000021.1"/>
</dbReference>
<gene>
    <name evidence="3" type="ORF">SAMN05660350_03478</name>
</gene>
<keyword evidence="2" id="KW-1133">Transmembrane helix</keyword>
<dbReference type="AlphaFoldDB" id="A0A1M7UL96"/>
<feature type="transmembrane region" description="Helical" evidence="2">
    <location>
        <begin position="421"/>
        <end position="445"/>
    </location>
</feature>
<name>A0A1M7UL96_9ACTN</name>
<evidence type="ECO:0000256" key="2">
    <source>
        <dbReference type="SAM" id="Phobius"/>
    </source>
</evidence>
<feature type="region of interest" description="Disordered" evidence="1">
    <location>
        <begin position="539"/>
        <end position="565"/>
    </location>
</feature>
<dbReference type="EMBL" id="FRDM01000021">
    <property type="protein sequence ID" value="SHN83728.1"/>
    <property type="molecule type" value="Genomic_DNA"/>
</dbReference>
<accession>A0A1M7UL96</accession>
<dbReference type="OrthoDB" id="136948at2"/>